<name>B7WUJ8_COMTK</name>
<feature type="coiled-coil region" evidence="1">
    <location>
        <begin position="74"/>
        <end position="108"/>
    </location>
</feature>
<organism evidence="2 3">
    <name type="scientific">Comamonas testosteroni (strain DSM 14576 / KF-1)</name>
    <name type="common">Pseudomonas testosteroni</name>
    <dbReference type="NCBI Taxonomy" id="399795"/>
    <lineage>
        <taxon>Bacteria</taxon>
        <taxon>Pseudomonadati</taxon>
        <taxon>Pseudomonadota</taxon>
        <taxon>Betaproteobacteria</taxon>
        <taxon>Burkholderiales</taxon>
        <taxon>Comamonadaceae</taxon>
        <taxon>Comamonas</taxon>
    </lineage>
</organism>
<dbReference type="RefSeq" id="WP_003055218.1">
    <property type="nucleotide sequence ID" value="NZ_AAUJ02000001.1"/>
</dbReference>
<evidence type="ECO:0000313" key="3">
    <source>
        <dbReference type="Proteomes" id="UP000003039"/>
    </source>
</evidence>
<protein>
    <submittedName>
        <fullName evidence="2">Uncharacterized protein</fullName>
    </submittedName>
</protein>
<gene>
    <name evidence="2" type="ORF">CtesDRAFT_PD2457</name>
</gene>
<proteinExistence type="predicted"/>
<keyword evidence="1" id="KW-0175">Coiled coil</keyword>
<dbReference type="AlphaFoldDB" id="B7WUJ8"/>
<comment type="caution">
    <text evidence="2">The sequence shown here is derived from an EMBL/GenBank/DDBJ whole genome shotgun (WGS) entry which is preliminary data.</text>
</comment>
<accession>B7WUJ8</accession>
<dbReference type="EMBL" id="AAUJ02000001">
    <property type="protein sequence ID" value="EED67511.1"/>
    <property type="molecule type" value="Genomic_DNA"/>
</dbReference>
<reference evidence="2 3" key="1">
    <citation type="journal article" date="2004" name="Appl. Environ. Microbiol.">
        <title>Mineralization of individual congeners of linear alkylbenzenesulfonate by defined pairs of heterotrophic bacteria.</title>
        <authorList>
            <person name="Schleheck D."/>
            <person name="Knepper T.P."/>
            <person name="Fischer K."/>
            <person name="Cook A.M."/>
        </authorList>
    </citation>
    <scope>NUCLEOTIDE SEQUENCE [LARGE SCALE GENOMIC DNA]</scope>
    <source>
        <strain evidence="3">DSM 14576 / KF-1</strain>
    </source>
</reference>
<sequence length="118" mass="13120">MFRAPSQANLPHIHTLLNDIHGDIDQIARHLGISSSTLRKYRAQGQAPRSVMLALFWESTWGRMTADAVAFNHAAAHAALAESLKRQNKRLMEQIELLENELAQTEGHAANAPIFRVG</sequence>
<dbReference type="OrthoDB" id="8913478at2"/>
<evidence type="ECO:0000256" key="1">
    <source>
        <dbReference type="SAM" id="Coils"/>
    </source>
</evidence>
<dbReference type="Proteomes" id="UP000003039">
    <property type="component" value="Unassembled WGS sequence"/>
</dbReference>
<evidence type="ECO:0000313" key="2">
    <source>
        <dbReference type="EMBL" id="EED67511.1"/>
    </source>
</evidence>
<dbReference type="eggNOG" id="ENOG502ZQ23">
    <property type="taxonomic scope" value="Bacteria"/>
</dbReference>